<name>A0A502G6P9_9SPHN</name>
<dbReference type="Proteomes" id="UP000319931">
    <property type="component" value="Unassembled WGS sequence"/>
</dbReference>
<accession>A0A502G6P9</accession>
<dbReference type="EMBL" id="RCZC01000001">
    <property type="protein sequence ID" value="TPG56543.1"/>
    <property type="molecule type" value="Genomic_DNA"/>
</dbReference>
<sequence length="134" mass="14758">MADEQIYRSFPATLSLDQDGEEHPQPSNAVAICGIQPKDHRHSPDFPDCGTVGMRHRLRETRQSGKMLRRSIAYTRTATPALMAAVMRITPLEFELICCSVKEASSLLANTTRRVAKLGRATQLQAGGTSARYA</sequence>
<organism evidence="1 2">
    <name type="scientific">Sphingomonas glacialis</name>
    <dbReference type="NCBI Taxonomy" id="658225"/>
    <lineage>
        <taxon>Bacteria</taxon>
        <taxon>Pseudomonadati</taxon>
        <taxon>Pseudomonadota</taxon>
        <taxon>Alphaproteobacteria</taxon>
        <taxon>Sphingomonadales</taxon>
        <taxon>Sphingomonadaceae</taxon>
        <taxon>Sphingomonas</taxon>
    </lineage>
</organism>
<reference evidence="1 2" key="1">
    <citation type="journal article" date="2019" name="Environ. Microbiol.">
        <title>Species interactions and distinct microbial communities in high Arctic permafrost affected cryosols are associated with the CH4 and CO2 gas fluxes.</title>
        <authorList>
            <person name="Altshuler I."/>
            <person name="Hamel J."/>
            <person name="Turney S."/>
            <person name="Magnuson E."/>
            <person name="Levesque R."/>
            <person name="Greer C."/>
            <person name="Whyte L.G."/>
        </authorList>
    </citation>
    <scope>NUCLEOTIDE SEQUENCE [LARGE SCALE GENOMIC DNA]</scope>
    <source>
        <strain evidence="1 2">E6.1</strain>
    </source>
</reference>
<dbReference type="RefSeq" id="WP_140847986.1">
    <property type="nucleotide sequence ID" value="NZ_RCZC01000001.1"/>
</dbReference>
<evidence type="ECO:0000313" key="1">
    <source>
        <dbReference type="EMBL" id="TPG56543.1"/>
    </source>
</evidence>
<evidence type="ECO:0000313" key="2">
    <source>
        <dbReference type="Proteomes" id="UP000319931"/>
    </source>
</evidence>
<dbReference type="AlphaFoldDB" id="A0A502G6P9"/>
<gene>
    <name evidence="1" type="ORF">EAH76_03140</name>
</gene>
<comment type="caution">
    <text evidence="1">The sequence shown here is derived from an EMBL/GenBank/DDBJ whole genome shotgun (WGS) entry which is preliminary data.</text>
</comment>
<proteinExistence type="predicted"/>
<protein>
    <submittedName>
        <fullName evidence="1">Uncharacterized protein</fullName>
    </submittedName>
</protein>
<keyword evidence="2" id="KW-1185">Reference proteome</keyword>